<reference evidence="2 3" key="1">
    <citation type="submission" date="2016-07" db="EMBL/GenBank/DDBJ databases">
        <title>Pervasive Adenine N6-methylation of Active Genes in Fungi.</title>
        <authorList>
            <consortium name="DOE Joint Genome Institute"/>
            <person name="Mondo S.J."/>
            <person name="Dannebaum R.O."/>
            <person name="Kuo R.C."/>
            <person name="Labutti K."/>
            <person name="Haridas S."/>
            <person name="Kuo A."/>
            <person name="Salamov A."/>
            <person name="Ahrendt S.R."/>
            <person name="Lipzen A."/>
            <person name="Sullivan W."/>
            <person name="Andreopoulos W.B."/>
            <person name="Clum A."/>
            <person name="Lindquist E."/>
            <person name="Daum C."/>
            <person name="Ramamoorthy G.K."/>
            <person name="Gryganskyi A."/>
            <person name="Culley D."/>
            <person name="Magnuson J.K."/>
            <person name="James T.Y."/>
            <person name="O'Malley M.A."/>
            <person name="Stajich J.E."/>
            <person name="Spatafora J.W."/>
            <person name="Visel A."/>
            <person name="Grigoriev I.V."/>
        </authorList>
    </citation>
    <scope>NUCLEOTIDE SEQUENCE [LARGE SCALE GENOMIC DNA]</scope>
    <source>
        <strain evidence="2 3">NRRL 1336</strain>
    </source>
</reference>
<feature type="compositionally biased region" description="Basic residues" evidence="1">
    <location>
        <begin position="208"/>
        <end position="220"/>
    </location>
</feature>
<dbReference type="AlphaFoldDB" id="A0A1X2IF81"/>
<proteinExistence type="predicted"/>
<dbReference type="Proteomes" id="UP000193560">
    <property type="component" value="Unassembled WGS sequence"/>
</dbReference>
<sequence length="220" mass="24043">MWNMDIQQQFIYQQQHQRMEVDDDIISFPAPPSSISSLPLNNGDIDDGHIKSEPALSSDTNQGISFSQVRHGSPTIFSDGYTTRATTSHGDYSDQPPLIIDTTSSSSAAETAISYAPLSPSSPSSVIVVDPSCRSENTVYSPVPSIQYPHSTKPIITPATLPDISNSLSPLRSNENIRDPEMNQQHESSFGGSNAHNTKSLRSMSIKSHPKNRRSVRGLF</sequence>
<keyword evidence="3" id="KW-1185">Reference proteome</keyword>
<name>A0A1X2IF81_9FUNG</name>
<evidence type="ECO:0000313" key="3">
    <source>
        <dbReference type="Proteomes" id="UP000193560"/>
    </source>
</evidence>
<feature type="region of interest" description="Disordered" evidence="1">
    <location>
        <begin position="182"/>
        <end position="220"/>
    </location>
</feature>
<protein>
    <submittedName>
        <fullName evidence="2">Uncharacterized protein</fullName>
    </submittedName>
</protein>
<accession>A0A1X2IF81</accession>
<evidence type="ECO:0000313" key="2">
    <source>
        <dbReference type="EMBL" id="ORZ14655.1"/>
    </source>
</evidence>
<feature type="compositionally biased region" description="Polar residues" evidence="1">
    <location>
        <begin position="182"/>
        <end position="206"/>
    </location>
</feature>
<organism evidence="2 3">
    <name type="scientific">Absidia repens</name>
    <dbReference type="NCBI Taxonomy" id="90262"/>
    <lineage>
        <taxon>Eukaryota</taxon>
        <taxon>Fungi</taxon>
        <taxon>Fungi incertae sedis</taxon>
        <taxon>Mucoromycota</taxon>
        <taxon>Mucoromycotina</taxon>
        <taxon>Mucoromycetes</taxon>
        <taxon>Mucorales</taxon>
        <taxon>Cunninghamellaceae</taxon>
        <taxon>Absidia</taxon>
    </lineage>
</organism>
<gene>
    <name evidence="2" type="ORF">BCR42DRAFT_56072</name>
</gene>
<dbReference type="EMBL" id="MCGE01000014">
    <property type="protein sequence ID" value="ORZ14655.1"/>
    <property type="molecule type" value="Genomic_DNA"/>
</dbReference>
<evidence type="ECO:0000256" key="1">
    <source>
        <dbReference type="SAM" id="MobiDB-lite"/>
    </source>
</evidence>
<comment type="caution">
    <text evidence="2">The sequence shown here is derived from an EMBL/GenBank/DDBJ whole genome shotgun (WGS) entry which is preliminary data.</text>
</comment>